<dbReference type="InterPro" id="IPR045262">
    <property type="entry name" value="STP/PLT_plant"/>
</dbReference>
<dbReference type="SUPFAM" id="SSF103473">
    <property type="entry name" value="MFS general substrate transporter"/>
    <property type="match status" value="1"/>
</dbReference>
<keyword evidence="6 8" id="KW-0472">Membrane</keyword>
<accession>A0AAE1YG33</accession>
<dbReference type="EMBL" id="JACGWO010000004">
    <property type="protein sequence ID" value="KAK4429540.1"/>
    <property type="molecule type" value="Genomic_DNA"/>
</dbReference>
<feature type="transmembrane region" description="Helical" evidence="8">
    <location>
        <begin position="185"/>
        <end position="206"/>
    </location>
</feature>
<dbReference type="AlphaFoldDB" id="A0AAE1YG33"/>
<dbReference type="GO" id="GO:0016020">
    <property type="term" value="C:membrane"/>
    <property type="evidence" value="ECO:0007669"/>
    <property type="project" value="UniProtKB-SubCell"/>
</dbReference>
<protein>
    <submittedName>
        <fullName evidence="10">Sugar transport protein 6</fullName>
    </submittedName>
</protein>
<dbReference type="GO" id="GO:0015144">
    <property type="term" value="F:carbohydrate transmembrane transporter activity"/>
    <property type="evidence" value="ECO:0007669"/>
    <property type="project" value="InterPro"/>
</dbReference>
<evidence type="ECO:0000256" key="8">
    <source>
        <dbReference type="SAM" id="Phobius"/>
    </source>
</evidence>
<evidence type="ECO:0000256" key="7">
    <source>
        <dbReference type="ARBA" id="ARBA00044504"/>
    </source>
</evidence>
<name>A0AAE1YG33_9LAMI</name>
<evidence type="ECO:0000256" key="1">
    <source>
        <dbReference type="ARBA" id="ARBA00004141"/>
    </source>
</evidence>
<evidence type="ECO:0000256" key="5">
    <source>
        <dbReference type="ARBA" id="ARBA00022989"/>
    </source>
</evidence>
<proteinExistence type="inferred from homology"/>
<sequence length="327" mass="37281">MVFEWPKTLGTILAATVNYVASYFHIWGWRMSLGGGGIPTFLLLLVSFTLIETPQFFIEQDHLERAKKILQSLRGSNTEVEFTGSDIELEFTELVVDTKKKQTMEALREIIRPCNRPILVISSIETVFGKLSGGDLFIFYGPFLLQSIGYERHWSFLAALVVAFVDTIAKGVSPLLIRRIGRRRVYLVAYLTAIIPLVCVGSLFHLNLNTHHHFIPHRATTTIVFVLLHIIGSGVISGPDGWLHSTFPPECEDLASAYKICLERLTTFTVNQIFFHVLCAVREWTFFLYAGLCLAMMLFNVWFIPETTGIAQHAIARRVWSQHWFWK</sequence>
<evidence type="ECO:0000256" key="6">
    <source>
        <dbReference type="ARBA" id="ARBA00023136"/>
    </source>
</evidence>
<dbReference type="InterPro" id="IPR005828">
    <property type="entry name" value="MFS_sugar_transport-like"/>
</dbReference>
<dbReference type="PROSITE" id="PS50850">
    <property type="entry name" value="MFS"/>
    <property type="match status" value="1"/>
</dbReference>
<dbReference type="Proteomes" id="UP001293254">
    <property type="component" value="Unassembled WGS sequence"/>
</dbReference>
<feature type="domain" description="Major facilitator superfamily (MFS) profile" evidence="9">
    <location>
        <begin position="1"/>
        <end position="308"/>
    </location>
</feature>
<dbReference type="InterPro" id="IPR036259">
    <property type="entry name" value="MFS_trans_sf"/>
</dbReference>
<gene>
    <name evidence="10" type="ORF">Salat_1254600</name>
</gene>
<evidence type="ECO:0000259" key="9">
    <source>
        <dbReference type="PROSITE" id="PS50850"/>
    </source>
</evidence>
<reference evidence="10" key="2">
    <citation type="journal article" date="2024" name="Plant">
        <title>Genomic evolution and insights into agronomic trait innovations of Sesamum species.</title>
        <authorList>
            <person name="Miao H."/>
            <person name="Wang L."/>
            <person name="Qu L."/>
            <person name="Liu H."/>
            <person name="Sun Y."/>
            <person name="Le M."/>
            <person name="Wang Q."/>
            <person name="Wei S."/>
            <person name="Zheng Y."/>
            <person name="Lin W."/>
            <person name="Duan Y."/>
            <person name="Cao H."/>
            <person name="Xiong S."/>
            <person name="Wang X."/>
            <person name="Wei L."/>
            <person name="Li C."/>
            <person name="Ma Q."/>
            <person name="Ju M."/>
            <person name="Zhao R."/>
            <person name="Li G."/>
            <person name="Mu C."/>
            <person name="Tian Q."/>
            <person name="Mei H."/>
            <person name="Zhang T."/>
            <person name="Gao T."/>
            <person name="Zhang H."/>
        </authorList>
    </citation>
    <scope>NUCLEOTIDE SEQUENCE</scope>
    <source>
        <strain evidence="10">3651</strain>
    </source>
</reference>
<comment type="similarity">
    <text evidence="2">Belongs to the major facilitator superfamily. Sugar transporter (TC 2.A.1.1) family.</text>
</comment>
<organism evidence="10 11">
    <name type="scientific">Sesamum alatum</name>
    <dbReference type="NCBI Taxonomy" id="300844"/>
    <lineage>
        <taxon>Eukaryota</taxon>
        <taxon>Viridiplantae</taxon>
        <taxon>Streptophyta</taxon>
        <taxon>Embryophyta</taxon>
        <taxon>Tracheophyta</taxon>
        <taxon>Spermatophyta</taxon>
        <taxon>Magnoliopsida</taxon>
        <taxon>eudicotyledons</taxon>
        <taxon>Gunneridae</taxon>
        <taxon>Pentapetalae</taxon>
        <taxon>asterids</taxon>
        <taxon>lamiids</taxon>
        <taxon>Lamiales</taxon>
        <taxon>Pedaliaceae</taxon>
        <taxon>Sesamum</taxon>
    </lineage>
</organism>
<feature type="transmembrane region" description="Helical" evidence="8">
    <location>
        <begin position="286"/>
        <end position="304"/>
    </location>
</feature>
<dbReference type="Gene3D" id="1.20.1250.20">
    <property type="entry name" value="MFS general substrate transporter like domains"/>
    <property type="match status" value="1"/>
</dbReference>
<reference evidence="10" key="1">
    <citation type="submission" date="2020-06" db="EMBL/GenBank/DDBJ databases">
        <authorList>
            <person name="Li T."/>
            <person name="Hu X."/>
            <person name="Zhang T."/>
            <person name="Song X."/>
            <person name="Zhang H."/>
            <person name="Dai N."/>
            <person name="Sheng W."/>
            <person name="Hou X."/>
            <person name="Wei L."/>
        </authorList>
    </citation>
    <scope>NUCLEOTIDE SEQUENCE</scope>
    <source>
        <strain evidence="10">3651</strain>
        <tissue evidence="10">Leaf</tissue>
    </source>
</reference>
<feature type="transmembrane region" description="Helical" evidence="8">
    <location>
        <begin position="36"/>
        <end position="58"/>
    </location>
</feature>
<keyword evidence="11" id="KW-1185">Reference proteome</keyword>
<evidence type="ECO:0000313" key="11">
    <source>
        <dbReference type="Proteomes" id="UP001293254"/>
    </source>
</evidence>
<comment type="caution">
    <text evidence="10">The sequence shown here is derived from an EMBL/GenBank/DDBJ whole genome shotgun (WGS) entry which is preliminary data.</text>
</comment>
<dbReference type="PANTHER" id="PTHR23500">
    <property type="entry name" value="SOLUTE CARRIER FAMILY 2, FACILITATED GLUCOSE TRANSPORTER"/>
    <property type="match status" value="1"/>
</dbReference>
<dbReference type="PANTHER" id="PTHR23500:SF357">
    <property type="entry name" value="IP12678P"/>
    <property type="match status" value="1"/>
</dbReference>
<keyword evidence="3" id="KW-0813">Transport</keyword>
<keyword evidence="10" id="KW-0762">Sugar transport</keyword>
<evidence type="ECO:0000313" key="10">
    <source>
        <dbReference type="EMBL" id="KAK4429540.1"/>
    </source>
</evidence>
<feature type="transmembrane region" description="Helical" evidence="8">
    <location>
        <begin position="118"/>
        <end position="141"/>
    </location>
</feature>
<comment type="subcellular location">
    <subcellularLocation>
        <location evidence="1">Membrane</location>
        <topology evidence="1">Multi-pass membrane protein</topology>
    </subcellularLocation>
</comment>
<comment type="similarity">
    <text evidence="7">Belongs to the major facilitator superfamily. Phosphate:H(+) symporter (TC 2.A.1.9) family.</text>
</comment>
<feature type="transmembrane region" description="Helical" evidence="8">
    <location>
        <begin position="153"/>
        <end position="173"/>
    </location>
</feature>
<evidence type="ECO:0000256" key="2">
    <source>
        <dbReference type="ARBA" id="ARBA00010992"/>
    </source>
</evidence>
<evidence type="ECO:0000256" key="3">
    <source>
        <dbReference type="ARBA" id="ARBA00022448"/>
    </source>
</evidence>
<keyword evidence="4 8" id="KW-0812">Transmembrane</keyword>
<dbReference type="Pfam" id="PF00083">
    <property type="entry name" value="Sugar_tr"/>
    <property type="match status" value="1"/>
</dbReference>
<dbReference type="InterPro" id="IPR020846">
    <property type="entry name" value="MFS_dom"/>
</dbReference>
<keyword evidence="5 8" id="KW-1133">Transmembrane helix</keyword>
<evidence type="ECO:0000256" key="4">
    <source>
        <dbReference type="ARBA" id="ARBA00022692"/>
    </source>
</evidence>